<name>A0A0B5J3W3_9VIRU</name>
<dbReference type="RefSeq" id="YP_009120524.1">
    <property type="nucleotide sequence ID" value="NC_026440.1"/>
</dbReference>
<accession>A0A0B5J3W3</accession>
<dbReference type="KEGG" id="vg:23463206"/>
<dbReference type="Proteomes" id="UP000202511">
    <property type="component" value="Segment"/>
</dbReference>
<organism evidence="2 3">
    <name type="scientific">Pandoravirus inopinatum</name>
    <dbReference type="NCBI Taxonomy" id="1605721"/>
    <lineage>
        <taxon>Viruses</taxon>
        <taxon>Pandoravirus</taxon>
    </lineage>
</organism>
<evidence type="ECO:0000313" key="3">
    <source>
        <dbReference type="Proteomes" id="UP000202511"/>
    </source>
</evidence>
<sequence>MATRACWRRRQGLFFVFVAPVRFGVRASFVLSGRSVCGCEGGRLFSLTPRTLWRCADDVDFAACVRASTHQPKTPGDGNMPSPPYWQRGGKKRRLDTRTCRKKKEDRQRKTQNNRD</sequence>
<protein>
    <submittedName>
        <fullName evidence="2">Uncharacterized protein</fullName>
    </submittedName>
</protein>
<reference evidence="2 3" key="1">
    <citation type="journal article" date="2015" name="Parasitol. Res.">
        <title>Viruses in close associations with free-living amoebae.</title>
        <authorList>
            <person name="Scheid P."/>
        </authorList>
    </citation>
    <scope>NUCLEOTIDE SEQUENCE [LARGE SCALE GENOMIC DNA]</scope>
    <source>
        <strain evidence="2">KlaHel</strain>
    </source>
</reference>
<feature type="compositionally biased region" description="Basic and acidic residues" evidence="1">
    <location>
        <begin position="96"/>
        <end position="116"/>
    </location>
</feature>
<proteinExistence type="predicted"/>
<dbReference type="EMBL" id="KP136319">
    <property type="protein sequence ID" value="AJF98289.1"/>
    <property type="molecule type" value="Genomic_DNA"/>
</dbReference>
<feature type="region of interest" description="Disordered" evidence="1">
    <location>
        <begin position="69"/>
        <end position="116"/>
    </location>
</feature>
<evidence type="ECO:0000256" key="1">
    <source>
        <dbReference type="SAM" id="MobiDB-lite"/>
    </source>
</evidence>
<evidence type="ECO:0000313" key="2">
    <source>
        <dbReference type="EMBL" id="AJF98289.1"/>
    </source>
</evidence>
<dbReference type="GeneID" id="23463206"/>